<dbReference type="Proteomes" id="UP000567179">
    <property type="component" value="Unassembled WGS sequence"/>
</dbReference>
<organism evidence="3 4">
    <name type="scientific">Psilocybe cf. subviscida</name>
    <dbReference type="NCBI Taxonomy" id="2480587"/>
    <lineage>
        <taxon>Eukaryota</taxon>
        <taxon>Fungi</taxon>
        <taxon>Dikarya</taxon>
        <taxon>Basidiomycota</taxon>
        <taxon>Agaricomycotina</taxon>
        <taxon>Agaricomycetes</taxon>
        <taxon>Agaricomycetidae</taxon>
        <taxon>Agaricales</taxon>
        <taxon>Agaricineae</taxon>
        <taxon>Strophariaceae</taxon>
        <taxon>Psilocybe</taxon>
    </lineage>
</organism>
<dbReference type="OrthoDB" id="3032844at2759"/>
<feature type="compositionally biased region" description="Basic and acidic residues" evidence="1">
    <location>
        <begin position="813"/>
        <end position="839"/>
    </location>
</feature>
<evidence type="ECO:0000256" key="1">
    <source>
        <dbReference type="SAM" id="MobiDB-lite"/>
    </source>
</evidence>
<feature type="transmembrane region" description="Helical" evidence="2">
    <location>
        <begin position="137"/>
        <end position="161"/>
    </location>
</feature>
<proteinExistence type="predicted"/>
<keyword evidence="2" id="KW-0812">Transmembrane</keyword>
<dbReference type="EMBL" id="JAACJJ010000028">
    <property type="protein sequence ID" value="KAF5322130.1"/>
    <property type="molecule type" value="Genomic_DNA"/>
</dbReference>
<evidence type="ECO:0000256" key="2">
    <source>
        <dbReference type="SAM" id="Phobius"/>
    </source>
</evidence>
<evidence type="ECO:0000313" key="4">
    <source>
        <dbReference type="Proteomes" id="UP000567179"/>
    </source>
</evidence>
<accession>A0A8H5BEZ2</accession>
<protein>
    <submittedName>
        <fullName evidence="3">Uncharacterized protein</fullName>
    </submittedName>
</protein>
<dbReference type="AlphaFoldDB" id="A0A8H5BEZ2"/>
<feature type="transmembrane region" description="Helical" evidence="2">
    <location>
        <begin position="181"/>
        <end position="204"/>
    </location>
</feature>
<keyword evidence="4" id="KW-1185">Reference proteome</keyword>
<comment type="caution">
    <text evidence="3">The sequence shown here is derived from an EMBL/GenBank/DDBJ whole genome shotgun (WGS) entry which is preliminary data.</text>
</comment>
<evidence type="ECO:0000313" key="3">
    <source>
        <dbReference type="EMBL" id="KAF5322130.1"/>
    </source>
</evidence>
<keyword evidence="2" id="KW-0472">Membrane</keyword>
<gene>
    <name evidence="3" type="ORF">D9619_000523</name>
</gene>
<name>A0A8H5BEZ2_9AGAR</name>
<reference evidence="3 4" key="1">
    <citation type="journal article" date="2020" name="ISME J.">
        <title>Uncovering the hidden diversity of litter-decomposition mechanisms in mushroom-forming fungi.</title>
        <authorList>
            <person name="Floudas D."/>
            <person name="Bentzer J."/>
            <person name="Ahren D."/>
            <person name="Johansson T."/>
            <person name="Persson P."/>
            <person name="Tunlid A."/>
        </authorList>
    </citation>
    <scope>NUCLEOTIDE SEQUENCE [LARGE SCALE GENOMIC DNA]</scope>
    <source>
        <strain evidence="3 4">CBS 101986</strain>
    </source>
</reference>
<sequence>MPTGSFSGTITGGIQDVSPILPLLGTEQCEKHIGSALDRGYLYCSVTPISIFGSLGTVRAAFNILLASLNIQRYDFLGATKLSDAGFTPTGVVAPLISLDPKHPKRFLVETRLEAMLKEEHIDNVEDLTVSWGKGIFWWNFLLIACTLVISSPGLVPYIHLVLDSDNYVKELFPLGFGFPILRIVGSGVCVNLAQFLIQIRILVLLKTRLLFITVDRLVKEAGVDLELEINAKLGRKKAKSAWNPELASEKCIWALRTCLAVNSDAESVPNLPTIKDIYTSQYKRHMESIDTYIPRWVGFLLVFGLVLGSLSTVVGYIGCFYIIENSTNSNAPLLWLIFEALLSILRIIVWAFNPSWDDPKGIVFELQLASHAPLITCNKFEGDIVRDGIAPLMLPTKFLEDVVAYTGPFPAFDMPDVALYYIFTAKGGSDAENDKIPPPGILYILLSDRKEQTSRILFKEGLGATFSIYVSSVEPVPGSTEINARVDFSKRGRRTDPKTHFLTSDTAFMSQLEEHYYEIASRLQKQRSNLEREAFFGKTWAMQRPIEEDDSDDDDLADDGDGKGQLTIKVHHKSNLLTAEDMAYLRQGQIERRWQYMFRQLEAWIDLIITLYTKELLQDVPTDLIFQKGERVTIVQKYEANEVEFLLVECWRIMELLLIFTGHKWDEYLKMDHAVMVEAVLQGTFKSMVDLNQDAGTLSKRRSDQIRRNKLMTRLADELEDLLEREVRTRRDNMRDRLSYQMESTDERIEGRKYTDVVGEAILNVWEDLPDDILLEAAETFDSAPEAGSMARSGSRLGSIVSLSTTHSKLASVKEDKRVPSLSDARQHSHGVDDKEGLLKPSTARNVKTIADRRAEFKARMDARSEDAKKEINNYNYYKDDVERQQQLTEVKQMYARCRQRADQLFSRLEAQTAEFEDLHTNDILTADTHELANYWSNKSLQERRRLQDRTQRYLRLTDASVEAVGGRQNMLRALKRSQDFSFIDIHESSLLTDEDIASLVESDKSATGVT</sequence>
<keyword evidence="2" id="KW-1133">Transmembrane helix</keyword>
<feature type="region of interest" description="Disordered" evidence="1">
    <location>
        <begin position="812"/>
        <end position="846"/>
    </location>
</feature>
<feature type="transmembrane region" description="Helical" evidence="2">
    <location>
        <begin position="297"/>
        <end position="324"/>
    </location>
</feature>